<accession>A0A290FZ67</accession>
<keyword evidence="1" id="KW-0472">Membrane</keyword>
<dbReference type="RefSeq" id="WP_028692297.1">
    <property type="nucleotide sequence ID" value="NZ_BKWG01000263.1"/>
</dbReference>
<feature type="transmembrane region" description="Helical" evidence="1">
    <location>
        <begin position="12"/>
        <end position="30"/>
    </location>
</feature>
<keyword evidence="2" id="KW-0614">Plasmid</keyword>
<evidence type="ECO:0000313" key="2">
    <source>
        <dbReference type="EMBL" id="ATB51875.1"/>
    </source>
</evidence>
<proteinExistence type="predicted"/>
<feature type="transmembrane region" description="Helical" evidence="1">
    <location>
        <begin position="76"/>
        <end position="94"/>
    </location>
</feature>
<dbReference type="EMBL" id="MF564291">
    <property type="protein sequence ID" value="ATB51875.1"/>
    <property type="molecule type" value="Genomic_DNA"/>
</dbReference>
<reference evidence="2" key="1">
    <citation type="submission" date="2017-07" db="EMBL/GenBank/DDBJ databases">
        <title>Molecular diversity and dissemination of Pseudomonas putida group isolates carrying VIM-2 gene at a university hospital in Korea.</title>
        <authorList>
            <person name="Hong J.S."/>
            <person name="Yoon E.-J."/>
            <person name="Song W."/>
            <person name="Seo Y.B."/>
            <person name="Jeong S.H."/>
            <person name="Lee K."/>
        </authorList>
    </citation>
    <scope>NUCLEOTIDE SEQUENCE</scope>
    <source>
        <strain evidence="2">KSS14</strain>
        <plasmid evidence="2">pVIM_Pse-KSS14</plasmid>
    </source>
</reference>
<sequence length="107" mass="12049">MENIACMTKRPRYALAWAVWVGVAAWASLHSPYPGFTGWDYVLFAFLVMVPKGINGEFPALTDSPDDLTPERKRRYVYTLITLGLFACLLSRHVSILDSPLVRVFIG</sequence>
<organism evidence="2">
    <name type="scientific">Pseudomonas putida</name>
    <name type="common">Arthrobacter siderocapsulatus</name>
    <dbReference type="NCBI Taxonomy" id="303"/>
    <lineage>
        <taxon>Bacteria</taxon>
        <taxon>Pseudomonadati</taxon>
        <taxon>Pseudomonadota</taxon>
        <taxon>Gammaproteobacteria</taxon>
        <taxon>Pseudomonadales</taxon>
        <taxon>Pseudomonadaceae</taxon>
        <taxon>Pseudomonas</taxon>
    </lineage>
</organism>
<protein>
    <submittedName>
        <fullName evidence="2">Uncharacterized protein</fullName>
    </submittedName>
</protein>
<geneLocation type="plasmid" evidence="2">
    <name>pVIM_Pse-KSS14</name>
</geneLocation>
<name>A0A290FZ67_PSEPU</name>
<keyword evidence="1" id="KW-1133">Transmembrane helix</keyword>
<feature type="transmembrane region" description="Helical" evidence="1">
    <location>
        <begin position="36"/>
        <end position="55"/>
    </location>
</feature>
<evidence type="ECO:0000256" key="1">
    <source>
        <dbReference type="SAM" id="Phobius"/>
    </source>
</evidence>
<dbReference type="AlphaFoldDB" id="A0A290FZ67"/>
<keyword evidence="1" id="KW-0812">Transmembrane</keyword>